<evidence type="ECO:0000313" key="2">
    <source>
        <dbReference type="EMBL" id="HGS88437.1"/>
    </source>
</evidence>
<feature type="transmembrane region" description="Helical" evidence="1">
    <location>
        <begin position="239"/>
        <end position="260"/>
    </location>
</feature>
<feature type="transmembrane region" description="Helical" evidence="1">
    <location>
        <begin position="272"/>
        <end position="290"/>
    </location>
</feature>
<evidence type="ECO:0000256" key="1">
    <source>
        <dbReference type="SAM" id="Phobius"/>
    </source>
</evidence>
<feature type="transmembrane region" description="Helical" evidence="1">
    <location>
        <begin position="296"/>
        <end position="316"/>
    </location>
</feature>
<keyword evidence="1" id="KW-1133">Transmembrane helix</keyword>
<feature type="transmembrane region" description="Helical" evidence="1">
    <location>
        <begin position="207"/>
        <end position="233"/>
    </location>
</feature>
<proteinExistence type="predicted"/>
<name>A0A7C4L193_9CHLR</name>
<feature type="transmembrane region" description="Helical" evidence="1">
    <location>
        <begin position="93"/>
        <end position="115"/>
    </location>
</feature>
<gene>
    <name evidence="2" type="ORF">ENT17_12605</name>
</gene>
<keyword evidence="1" id="KW-0472">Membrane</keyword>
<keyword evidence="1" id="KW-0812">Transmembrane</keyword>
<organism evidence="2">
    <name type="scientific">Bellilinea caldifistulae</name>
    <dbReference type="NCBI Taxonomy" id="360411"/>
    <lineage>
        <taxon>Bacteria</taxon>
        <taxon>Bacillati</taxon>
        <taxon>Chloroflexota</taxon>
        <taxon>Anaerolineae</taxon>
        <taxon>Anaerolineales</taxon>
        <taxon>Anaerolineaceae</taxon>
        <taxon>Bellilinea</taxon>
    </lineage>
</organism>
<feature type="transmembrane region" description="Helical" evidence="1">
    <location>
        <begin position="55"/>
        <end position="73"/>
    </location>
</feature>
<comment type="caution">
    <text evidence="2">The sequence shown here is derived from an EMBL/GenBank/DDBJ whole genome shotgun (WGS) entry which is preliminary data.</text>
</comment>
<feature type="transmembrane region" description="Helical" evidence="1">
    <location>
        <begin position="127"/>
        <end position="151"/>
    </location>
</feature>
<dbReference type="AlphaFoldDB" id="A0A7C4L193"/>
<reference evidence="2" key="1">
    <citation type="journal article" date="2020" name="mSystems">
        <title>Genome- and Community-Level Interaction Insights into Carbon Utilization and Element Cycling Functions of Hydrothermarchaeota in Hydrothermal Sediment.</title>
        <authorList>
            <person name="Zhou Z."/>
            <person name="Liu Y."/>
            <person name="Xu W."/>
            <person name="Pan J."/>
            <person name="Luo Z.H."/>
            <person name="Li M."/>
        </authorList>
    </citation>
    <scope>NUCLEOTIDE SEQUENCE [LARGE SCALE GENOMIC DNA]</scope>
    <source>
        <strain evidence="2">SpSt-556</strain>
    </source>
</reference>
<evidence type="ECO:0008006" key="3">
    <source>
        <dbReference type="Google" id="ProtNLM"/>
    </source>
</evidence>
<accession>A0A7C4L193</accession>
<feature type="transmembrane region" description="Helical" evidence="1">
    <location>
        <begin position="15"/>
        <end position="35"/>
    </location>
</feature>
<sequence length="326" mass="36959">MRPQKEHPISLNLSTLWSIVGYFIVVLGLGFAVFFVIRDYQNLSIHSLELNIPKLLLSFLISLLSMFLAVLVWRSILQTNGLSYDFKHDLKVYVYSLLGYMLPGGVWTILVRGFLNKSDDNVKTPLTVMAGVVETILSGIAALSLCILFLFLQNWSLSLPLSVPIAVGIVMLYILSPKIFTRISIWFVKLTNKNYSDTHLHFSYVNLLLWFLGELLVVFVGSMALFVLLSSFLEISLQIFFLVIISWSFAVAISSLFFWLPGTPFIRDGTMVGILSTKMALGFAILFVIVQRLWSIITILLLSLCLWLIFDLPTLISKIKLIQKKY</sequence>
<protein>
    <recommendedName>
        <fullName evidence="3">Flippase-like domain-containing protein</fullName>
    </recommendedName>
</protein>
<dbReference type="EMBL" id="DSXR01000127">
    <property type="protein sequence ID" value="HGS88437.1"/>
    <property type="molecule type" value="Genomic_DNA"/>
</dbReference>